<dbReference type="RefSeq" id="WP_072907941.1">
    <property type="nucleotide sequence ID" value="NZ_FQZT01000005.1"/>
</dbReference>
<organism evidence="1 2">
    <name type="scientific">Malonomonas rubra DSM 5091</name>
    <dbReference type="NCBI Taxonomy" id="1122189"/>
    <lineage>
        <taxon>Bacteria</taxon>
        <taxon>Pseudomonadati</taxon>
        <taxon>Thermodesulfobacteriota</taxon>
        <taxon>Desulfuromonadia</taxon>
        <taxon>Desulfuromonadales</taxon>
        <taxon>Geopsychrobacteraceae</taxon>
        <taxon>Malonomonas</taxon>
    </lineage>
</organism>
<evidence type="ECO:0000313" key="2">
    <source>
        <dbReference type="Proteomes" id="UP000184171"/>
    </source>
</evidence>
<dbReference type="OrthoDB" id="5402193at2"/>
<gene>
    <name evidence="1" type="ORF">SAMN02745165_01755</name>
</gene>
<name>A0A1M6HA65_MALRU</name>
<proteinExistence type="predicted"/>
<dbReference type="EMBL" id="FQZT01000005">
    <property type="protein sequence ID" value="SHJ19130.1"/>
    <property type="molecule type" value="Genomic_DNA"/>
</dbReference>
<evidence type="ECO:0000313" key="1">
    <source>
        <dbReference type="EMBL" id="SHJ19130.1"/>
    </source>
</evidence>
<reference evidence="1 2" key="1">
    <citation type="submission" date="2016-11" db="EMBL/GenBank/DDBJ databases">
        <authorList>
            <person name="Jaros S."/>
            <person name="Januszkiewicz K."/>
            <person name="Wedrychowicz H."/>
        </authorList>
    </citation>
    <scope>NUCLEOTIDE SEQUENCE [LARGE SCALE GENOMIC DNA]</scope>
    <source>
        <strain evidence="1 2">DSM 5091</strain>
    </source>
</reference>
<dbReference type="Proteomes" id="UP000184171">
    <property type="component" value="Unassembled WGS sequence"/>
</dbReference>
<keyword evidence="2" id="KW-1185">Reference proteome</keyword>
<sequence length="117" mass="13554">MFKLLKLFGWMLFFLIAVVAFDQFLLRVPLDYPGLKPAQTFYVDFRSRLLDLVLPEKSTPLKAESIEQVIEQNTRPAQQTTKPQRYLYVDKSGVLQFADSLQQVPVQYRESAQPLAD</sequence>
<dbReference type="AlphaFoldDB" id="A0A1M6HA65"/>
<evidence type="ECO:0008006" key="3">
    <source>
        <dbReference type="Google" id="ProtNLM"/>
    </source>
</evidence>
<protein>
    <recommendedName>
        <fullName evidence="3">DUF4124 domain-containing protein</fullName>
    </recommendedName>
</protein>
<dbReference type="STRING" id="1122189.SAMN02745165_01755"/>
<accession>A0A1M6HA65</accession>